<evidence type="ECO:0000256" key="1">
    <source>
        <dbReference type="SAM" id="MobiDB-lite"/>
    </source>
</evidence>
<name>A0A517T7U8_9PLAN</name>
<dbReference type="SUPFAM" id="SSF52266">
    <property type="entry name" value="SGNH hydrolase"/>
    <property type="match status" value="1"/>
</dbReference>
<protein>
    <recommendedName>
        <fullName evidence="5">GDSL-like Lipase/Acylhydrolase</fullName>
    </recommendedName>
</protein>
<dbReference type="InterPro" id="IPR051532">
    <property type="entry name" value="Ester_Hydrolysis_Enzymes"/>
</dbReference>
<proteinExistence type="predicted"/>
<dbReference type="GO" id="GO:0004622">
    <property type="term" value="F:phosphatidylcholine lysophospholipase activity"/>
    <property type="evidence" value="ECO:0007669"/>
    <property type="project" value="TreeGrafter"/>
</dbReference>
<evidence type="ECO:0008006" key="5">
    <source>
        <dbReference type="Google" id="ProtNLM"/>
    </source>
</evidence>
<dbReference type="EMBL" id="CP036316">
    <property type="protein sequence ID" value="QDT64445.1"/>
    <property type="molecule type" value="Genomic_DNA"/>
</dbReference>
<gene>
    <name evidence="3" type="ORF">V22_16790</name>
</gene>
<sequence length="255" mass="28585" precursor="true">MRMQLQKSVLLSLITLVCVGVTAIAADTTKDSSQKPAEKKVEKKVEKKKSKRPNPFAPIKDKPGLPRVLIIGDSISIGYTLPLRKELENVANLHRIPANGGPTTRGLANIDKWLGDSKWDVIQFNWGLHDLKFMDENGKLIDTTEGRQQVLIDDYEQNLTKLVDRLEQTGATLIWRNTTPVPEGAKGRIPGDEVKYNNVAKKIMDARGIMIDDLYSYCMPRLDDIQLKANVHFTPEGSQKLAEQTAITIREALKK</sequence>
<dbReference type="InterPro" id="IPR036514">
    <property type="entry name" value="SGNH_hydro_sf"/>
</dbReference>
<reference evidence="3 4" key="1">
    <citation type="submission" date="2019-02" db="EMBL/GenBank/DDBJ databases">
        <title>Deep-cultivation of Planctomycetes and their phenomic and genomic characterization uncovers novel biology.</title>
        <authorList>
            <person name="Wiegand S."/>
            <person name="Jogler M."/>
            <person name="Boedeker C."/>
            <person name="Pinto D."/>
            <person name="Vollmers J."/>
            <person name="Rivas-Marin E."/>
            <person name="Kohn T."/>
            <person name="Peeters S.H."/>
            <person name="Heuer A."/>
            <person name="Rast P."/>
            <person name="Oberbeckmann S."/>
            <person name="Bunk B."/>
            <person name="Jeske O."/>
            <person name="Meyerdierks A."/>
            <person name="Storesund J.E."/>
            <person name="Kallscheuer N."/>
            <person name="Luecker S."/>
            <person name="Lage O.M."/>
            <person name="Pohl T."/>
            <person name="Merkel B.J."/>
            <person name="Hornburger P."/>
            <person name="Mueller R.-W."/>
            <person name="Bruemmer F."/>
            <person name="Labrenz M."/>
            <person name="Spormann A.M."/>
            <person name="Op den Camp H."/>
            <person name="Overmann J."/>
            <person name="Amann R."/>
            <person name="Jetten M.S.M."/>
            <person name="Mascher T."/>
            <person name="Medema M.H."/>
            <person name="Devos D.P."/>
            <person name="Kaster A.-K."/>
            <person name="Ovreas L."/>
            <person name="Rohde M."/>
            <person name="Galperin M.Y."/>
            <person name="Jogler C."/>
        </authorList>
    </citation>
    <scope>NUCLEOTIDE SEQUENCE [LARGE SCALE GENOMIC DNA]</scope>
    <source>
        <strain evidence="3 4">V22</strain>
    </source>
</reference>
<dbReference type="PANTHER" id="PTHR30383">
    <property type="entry name" value="THIOESTERASE 1/PROTEASE 1/LYSOPHOSPHOLIPASE L1"/>
    <property type="match status" value="1"/>
</dbReference>
<feature type="region of interest" description="Disordered" evidence="1">
    <location>
        <begin position="29"/>
        <end position="60"/>
    </location>
</feature>
<dbReference type="Gene3D" id="3.40.50.1110">
    <property type="entry name" value="SGNH hydrolase"/>
    <property type="match status" value="1"/>
</dbReference>
<keyword evidence="4" id="KW-1185">Reference proteome</keyword>
<keyword evidence="2" id="KW-0732">Signal</keyword>
<dbReference type="RefSeq" id="WP_145261613.1">
    <property type="nucleotide sequence ID" value="NZ_CP036316.1"/>
</dbReference>
<organism evidence="3 4">
    <name type="scientific">Calycomorphotria hydatis</name>
    <dbReference type="NCBI Taxonomy" id="2528027"/>
    <lineage>
        <taxon>Bacteria</taxon>
        <taxon>Pseudomonadati</taxon>
        <taxon>Planctomycetota</taxon>
        <taxon>Planctomycetia</taxon>
        <taxon>Planctomycetales</taxon>
        <taxon>Planctomycetaceae</taxon>
        <taxon>Calycomorphotria</taxon>
    </lineage>
</organism>
<accession>A0A517T7U8</accession>
<evidence type="ECO:0000256" key="2">
    <source>
        <dbReference type="SAM" id="SignalP"/>
    </source>
</evidence>
<evidence type="ECO:0000313" key="3">
    <source>
        <dbReference type="EMBL" id="QDT64445.1"/>
    </source>
</evidence>
<dbReference type="Proteomes" id="UP000319976">
    <property type="component" value="Chromosome"/>
</dbReference>
<dbReference type="PANTHER" id="PTHR30383:SF26">
    <property type="entry name" value="SGNH HYDROLASE-TYPE ESTERASE DOMAIN-CONTAINING PROTEIN"/>
    <property type="match status" value="1"/>
</dbReference>
<feature type="compositionally biased region" description="Basic and acidic residues" evidence="1">
    <location>
        <begin position="29"/>
        <end position="45"/>
    </location>
</feature>
<dbReference type="CDD" id="cd00229">
    <property type="entry name" value="SGNH_hydrolase"/>
    <property type="match status" value="1"/>
</dbReference>
<evidence type="ECO:0000313" key="4">
    <source>
        <dbReference type="Proteomes" id="UP000319976"/>
    </source>
</evidence>
<dbReference type="AlphaFoldDB" id="A0A517T7U8"/>
<dbReference type="OrthoDB" id="9815670at2"/>
<dbReference type="KEGG" id="chya:V22_16790"/>
<feature type="chain" id="PRO_5021846124" description="GDSL-like Lipase/Acylhydrolase" evidence="2">
    <location>
        <begin position="26"/>
        <end position="255"/>
    </location>
</feature>
<feature type="signal peptide" evidence="2">
    <location>
        <begin position="1"/>
        <end position="25"/>
    </location>
</feature>